<feature type="compositionally biased region" description="Low complexity" evidence="1">
    <location>
        <begin position="441"/>
        <end position="450"/>
    </location>
</feature>
<feature type="compositionally biased region" description="Pro residues" evidence="1">
    <location>
        <begin position="285"/>
        <end position="295"/>
    </location>
</feature>
<evidence type="ECO:0000313" key="4">
    <source>
        <dbReference type="Proteomes" id="UP001341840"/>
    </source>
</evidence>
<reference evidence="3 4" key="1">
    <citation type="journal article" date="2023" name="Plants (Basel)">
        <title>Bridging the Gap: Combining Genomics and Transcriptomics Approaches to Understand Stylosanthes scabra, an Orphan Legume from the Brazilian Caatinga.</title>
        <authorList>
            <person name="Ferreira-Neto J.R.C."/>
            <person name="da Silva M.D."/>
            <person name="Binneck E."/>
            <person name="de Melo N.F."/>
            <person name="da Silva R.H."/>
            <person name="de Melo A.L.T.M."/>
            <person name="Pandolfi V."/>
            <person name="Bustamante F.O."/>
            <person name="Brasileiro-Vidal A.C."/>
            <person name="Benko-Iseppon A.M."/>
        </authorList>
    </citation>
    <scope>NUCLEOTIDE SEQUENCE [LARGE SCALE GENOMIC DNA]</scope>
    <source>
        <tissue evidence="3">Leaves</tissue>
    </source>
</reference>
<dbReference type="EMBL" id="JASCZI010091348">
    <property type="protein sequence ID" value="MED6150028.1"/>
    <property type="molecule type" value="Genomic_DNA"/>
</dbReference>
<feature type="region of interest" description="Disordered" evidence="1">
    <location>
        <begin position="278"/>
        <end position="303"/>
    </location>
</feature>
<comment type="caution">
    <text evidence="3">The sequence shown here is derived from an EMBL/GenBank/DDBJ whole genome shotgun (WGS) entry which is preliminary data.</text>
</comment>
<dbReference type="Proteomes" id="UP001341840">
    <property type="component" value="Unassembled WGS sequence"/>
</dbReference>
<sequence>MAGLLRKRKGKEVASSSEGARFKTPYHEAHFNSKLSTRKILPELITQVVESILDPCAFQIENRKWERLTNPIQAVSQNMVREFYANAWEPEKEKRKPFTYKTMVRGNEISFAPQDIKRVLRLRNDLLPNAASYEERVANKDYRLDHVQEDLCIEGGEWVRHKDGRPHYLRRADLEPMTKGWYDFVCRSIMPTTNRSELTVERAVLIHSIIIGENINVEEIIAKQLYKFIYKTDLASSLPFPSIIATLCADAKVPTIKNDNLIPQEPAIVGAAMLRTRETRARQEAPPPQQPPQVHPQPQIHQQQEIPSSFYTHFDASMSQIYRRLDQQQEESRKSFEAINTRMDRMDDQLSFLCYSNQMVNETMYYPYQNTTRQFREMEAQGIPVTIANLAIHRHREEEMNQERMRHNQTVQEAAAERAREENKGKAREVAPDSEEEGSEELYSSESEEW</sequence>
<organism evidence="3 4">
    <name type="scientific">Stylosanthes scabra</name>
    <dbReference type="NCBI Taxonomy" id="79078"/>
    <lineage>
        <taxon>Eukaryota</taxon>
        <taxon>Viridiplantae</taxon>
        <taxon>Streptophyta</taxon>
        <taxon>Embryophyta</taxon>
        <taxon>Tracheophyta</taxon>
        <taxon>Spermatophyta</taxon>
        <taxon>Magnoliopsida</taxon>
        <taxon>eudicotyledons</taxon>
        <taxon>Gunneridae</taxon>
        <taxon>Pentapetalae</taxon>
        <taxon>rosids</taxon>
        <taxon>fabids</taxon>
        <taxon>Fabales</taxon>
        <taxon>Fabaceae</taxon>
        <taxon>Papilionoideae</taxon>
        <taxon>50 kb inversion clade</taxon>
        <taxon>dalbergioids sensu lato</taxon>
        <taxon>Dalbergieae</taxon>
        <taxon>Pterocarpus clade</taxon>
        <taxon>Stylosanthes</taxon>
    </lineage>
</organism>
<evidence type="ECO:0000259" key="2">
    <source>
        <dbReference type="Pfam" id="PF20167"/>
    </source>
</evidence>
<feature type="domain" description="Putative plant transposon protein" evidence="2">
    <location>
        <begin position="61"/>
        <end position="254"/>
    </location>
</feature>
<dbReference type="InterPro" id="IPR046796">
    <property type="entry name" value="Transposase_32_dom"/>
</dbReference>
<name>A0ABU6TQ80_9FABA</name>
<keyword evidence="4" id="KW-1185">Reference proteome</keyword>
<gene>
    <name evidence="3" type="ORF">PIB30_068213</name>
</gene>
<protein>
    <recommendedName>
        <fullName evidence="2">Putative plant transposon protein domain-containing protein</fullName>
    </recommendedName>
</protein>
<evidence type="ECO:0000256" key="1">
    <source>
        <dbReference type="SAM" id="MobiDB-lite"/>
    </source>
</evidence>
<feature type="compositionally biased region" description="Basic and acidic residues" evidence="1">
    <location>
        <begin position="415"/>
        <end position="431"/>
    </location>
</feature>
<feature type="region of interest" description="Disordered" evidence="1">
    <location>
        <begin position="399"/>
        <end position="450"/>
    </location>
</feature>
<evidence type="ECO:0000313" key="3">
    <source>
        <dbReference type="EMBL" id="MED6150028.1"/>
    </source>
</evidence>
<dbReference type="Pfam" id="PF20167">
    <property type="entry name" value="Transposase_32"/>
    <property type="match status" value="1"/>
</dbReference>
<accession>A0ABU6TQ80</accession>
<proteinExistence type="predicted"/>